<dbReference type="GeneID" id="5076320"/>
<organism evidence="1 2">
    <name type="scientific">Ichnoviriform fugitivi</name>
    <dbReference type="NCBI Taxonomy" id="265522"/>
    <lineage>
        <taxon>Viruses</taxon>
        <taxon>Viruses incertae sedis</taxon>
        <taxon>Polydnaviriformidae</taxon>
        <taxon>Ichnoviriform</taxon>
    </lineage>
</organism>
<dbReference type="KEGG" id="vg:5076320"/>
<sequence>MLDVVIQPGKLFASTSRGLFIISAFSSILNHSKSDVQIVQRRCVHLQRSMFSSRVAPPELVKMSVVSSVFDHGELRVLSATFLGTLGSFFIRDKDYLELEAFIR</sequence>
<accession>A2Q0F9</accession>
<protein>
    <submittedName>
        <fullName evidence="1">C3.1</fullName>
    </submittedName>
</protein>
<evidence type="ECO:0000313" key="1">
    <source>
        <dbReference type="EMBL" id="BAF45674.1"/>
    </source>
</evidence>
<evidence type="ECO:0000313" key="2">
    <source>
        <dbReference type="Proteomes" id="UP000204242"/>
    </source>
</evidence>
<dbReference type="EMBL" id="AB291181">
    <property type="protein sequence ID" value="BAF45674.1"/>
    <property type="molecule type" value="Genomic_DNA"/>
</dbReference>
<dbReference type="Proteomes" id="UP000204242">
    <property type="component" value="Genome"/>
</dbReference>
<reference evidence="1 2" key="1">
    <citation type="journal article" date="2007" name="Virology">
        <title>Shared and species-specific features among ichnovirus genomes.</title>
        <authorList>
            <person name="Tanaka K."/>
            <person name="Lapointe R."/>
            <person name="Barney W.E."/>
            <person name="Makkay A.M."/>
            <person name="Stoltz D."/>
            <person name="Cusson M."/>
            <person name="Webb B.A."/>
        </authorList>
    </citation>
    <scope>NUCLEOTIDE SEQUENCE [LARGE SCALE GENOMIC DNA]</scope>
</reference>
<proteinExistence type="predicted"/>
<dbReference type="RefSeq" id="YP_001031271.1">
    <property type="nucleotide sequence ID" value="NC_008971.1"/>
</dbReference>
<name>A2Q0F9_9VIRU</name>